<feature type="compositionally biased region" description="Polar residues" evidence="1">
    <location>
        <begin position="62"/>
        <end position="76"/>
    </location>
</feature>
<comment type="caution">
    <text evidence="2">The sequence shown here is derived from an EMBL/GenBank/DDBJ whole genome shotgun (WGS) entry which is preliminary data.</text>
</comment>
<proteinExistence type="predicted"/>
<reference evidence="2" key="1">
    <citation type="submission" date="2023-11" db="EMBL/GenBank/DDBJ databases">
        <title>Genome assemblies of two species of porcelain crab, Petrolisthes cinctipes and Petrolisthes manimaculis (Anomura: Porcellanidae).</title>
        <authorList>
            <person name="Angst P."/>
        </authorList>
    </citation>
    <scope>NUCLEOTIDE SEQUENCE</scope>
    <source>
        <strain evidence="2">PB745_02</strain>
        <tissue evidence="2">Gill</tissue>
    </source>
</reference>
<dbReference type="AlphaFoldDB" id="A0AAE1NGP2"/>
<keyword evidence="3" id="KW-1185">Reference proteome</keyword>
<evidence type="ECO:0000256" key="1">
    <source>
        <dbReference type="SAM" id="MobiDB-lite"/>
    </source>
</evidence>
<sequence>MTLDNDIVEVASIIKPTPVTSTYKSKAQGLSSDNSMSKLNRGDGIEGGREKLEMMMEEGEQGRQNVSSSCCVENIE</sequence>
<organism evidence="2 3">
    <name type="scientific">Petrolisthes manimaculis</name>
    <dbReference type="NCBI Taxonomy" id="1843537"/>
    <lineage>
        <taxon>Eukaryota</taxon>
        <taxon>Metazoa</taxon>
        <taxon>Ecdysozoa</taxon>
        <taxon>Arthropoda</taxon>
        <taxon>Crustacea</taxon>
        <taxon>Multicrustacea</taxon>
        <taxon>Malacostraca</taxon>
        <taxon>Eumalacostraca</taxon>
        <taxon>Eucarida</taxon>
        <taxon>Decapoda</taxon>
        <taxon>Pleocyemata</taxon>
        <taxon>Anomura</taxon>
        <taxon>Galatheoidea</taxon>
        <taxon>Porcellanidae</taxon>
        <taxon>Petrolisthes</taxon>
    </lineage>
</organism>
<feature type="compositionally biased region" description="Polar residues" evidence="1">
    <location>
        <begin position="23"/>
        <end position="38"/>
    </location>
</feature>
<gene>
    <name evidence="2" type="ORF">Pmani_037950</name>
</gene>
<evidence type="ECO:0000313" key="3">
    <source>
        <dbReference type="Proteomes" id="UP001292094"/>
    </source>
</evidence>
<feature type="region of interest" description="Disordered" evidence="1">
    <location>
        <begin position="23"/>
        <end position="45"/>
    </location>
</feature>
<evidence type="ECO:0000313" key="2">
    <source>
        <dbReference type="EMBL" id="KAK4289061.1"/>
    </source>
</evidence>
<feature type="region of interest" description="Disordered" evidence="1">
    <location>
        <begin position="57"/>
        <end position="76"/>
    </location>
</feature>
<protein>
    <submittedName>
        <fullName evidence="2">Uncharacterized protein</fullName>
    </submittedName>
</protein>
<dbReference type="EMBL" id="JAWZYT010006001">
    <property type="protein sequence ID" value="KAK4289061.1"/>
    <property type="molecule type" value="Genomic_DNA"/>
</dbReference>
<accession>A0AAE1NGP2</accession>
<dbReference type="Proteomes" id="UP001292094">
    <property type="component" value="Unassembled WGS sequence"/>
</dbReference>
<name>A0AAE1NGP2_9EUCA</name>